<dbReference type="STRING" id="395495.Lcho_3582"/>
<dbReference type="AlphaFoldDB" id="B1Y4D5"/>
<reference evidence="3 4" key="1">
    <citation type="submission" date="2008-03" db="EMBL/GenBank/DDBJ databases">
        <title>Complete sequence of Leptothrix cholodnii SP-6.</title>
        <authorList>
            <consortium name="US DOE Joint Genome Institute"/>
            <person name="Copeland A."/>
            <person name="Lucas S."/>
            <person name="Lapidus A."/>
            <person name="Glavina del Rio T."/>
            <person name="Dalin E."/>
            <person name="Tice H."/>
            <person name="Bruce D."/>
            <person name="Goodwin L."/>
            <person name="Pitluck S."/>
            <person name="Chertkov O."/>
            <person name="Brettin T."/>
            <person name="Detter J.C."/>
            <person name="Han C."/>
            <person name="Kuske C.R."/>
            <person name="Schmutz J."/>
            <person name="Larimer F."/>
            <person name="Land M."/>
            <person name="Hauser L."/>
            <person name="Kyrpides N."/>
            <person name="Lykidis A."/>
            <person name="Emerson D."/>
            <person name="Richardson P."/>
        </authorList>
    </citation>
    <scope>NUCLEOTIDE SEQUENCE [LARGE SCALE GENOMIC DNA]</scope>
    <source>
        <strain evidence="4">ATCC 51168 / LMG 8142 / SP-6</strain>
    </source>
</reference>
<feature type="compositionally biased region" description="Basic and acidic residues" evidence="1">
    <location>
        <begin position="122"/>
        <end position="132"/>
    </location>
</feature>
<protein>
    <submittedName>
        <fullName evidence="3">Conserved hypothetical signal peptide protein</fullName>
    </submittedName>
</protein>
<keyword evidence="2" id="KW-0732">Signal</keyword>
<dbReference type="Proteomes" id="UP000001693">
    <property type="component" value="Chromosome"/>
</dbReference>
<dbReference type="EMBL" id="CP001013">
    <property type="protein sequence ID" value="ACB35836.1"/>
    <property type="molecule type" value="Genomic_DNA"/>
</dbReference>
<evidence type="ECO:0000256" key="1">
    <source>
        <dbReference type="SAM" id="MobiDB-lite"/>
    </source>
</evidence>
<dbReference type="OrthoDB" id="5298561at2"/>
<dbReference type="eggNOG" id="ENOG5032QZV">
    <property type="taxonomic scope" value="Bacteria"/>
</dbReference>
<dbReference type="RefSeq" id="WP_012348583.1">
    <property type="nucleotide sequence ID" value="NC_010524.1"/>
</dbReference>
<evidence type="ECO:0000313" key="4">
    <source>
        <dbReference type="Proteomes" id="UP000001693"/>
    </source>
</evidence>
<dbReference type="KEGG" id="lch:Lcho_3582"/>
<evidence type="ECO:0000313" key="3">
    <source>
        <dbReference type="EMBL" id="ACB35836.1"/>
    </source>
</evidence>
<dbReference type="HOGENOM" id="CLU_099362_0_0_4"/>
<feature type="chain" id="PRO_5002770508" evidence="2">
    <location>
        <begin position="18"/>
        <end position="163"/>
    </location>
</feature>
<feature type="signal peptide" evidence="2">
    <location>
        <begin position="1"/>
        <end position="17"/>
    </location>
</feature>
<feature type="region of interest" description="Disordered" evidence="1">
    <location>
        <begin position="55"/>
        <end position="97"/>
    </location>
</feature>
<keyword evidence="4" id="KW-1185">Reference proteome</keyword>
<feature type="compositionally biased region" description="Low complexity" evidence="1">
    <location>
        <begin position="63"/>
        <end position="82"/>
    </location>
</feature>
<gene>
    <name evidence="3" type="ordered locus">Lcho_3582</name>
</gene>
<proteinExistence type="predicted"/>
<organism evidence="3 4">
    <name type="scientific">Leptothrix cholodnii (strain ATCC 51168 / LMG 8142 / SP-6)</name>
    <name type="common">Leptothrix discophora (strain SP-6)</name>
    <dbReference type="NCBI Taxonomy" id="395495"/>
    <lineage>
        <taxon>Bacteria</taxon>
        <taxon>Pseudomonadati</taxon>
        <taxon>Pseudomonadota</taxon>
        <taxon>Betaproteobacteria</taxon>
        <taxon>Burkholderiales</taxon>
        <taxon>Sphaerotilaceae</taxon>
        <taxon>Leptothrix</taxon>
    </lineage>
</organism>
<feature type="region of interest" description="Disordered" evidence="1">
    <location>
        <begin position="113"/>
        <end position="132"/>
    </location>
</feature>
<sequence precursor="true">MALASGLLLLAGAAAQAQDRMVYRCPGNLYTDQISSKEAAERGCKTLEGAPVTVIQSRRPEAPKAAAAASVGAASGGASRPAGETRVDPAEQRARDTDARRILEAELRKEEERLAQLQKDGGALDERGQPRSADRLAELKAAIARKEADVAAIKREITKLGNP</sequence>
<evidence type="ECO:0000256" key="2">
    <source>
        <dbReference type="SAM" id="SignalP"/>
    </source>
</evidence>
<feature type="compositionally biased region" description="Basic and acidic residues" evidence="1">
    <location>
        <begin position="83"/>
        <end position="97"/>
    </location>
</feature>
<name>B1Y4D5_LEPCP</name>
<accession>B1Y4D5</accession>